<reference evidence="2" key="1">
    <citation type="submission" date="2023-07" db="EMBL/GenBank/DDBJ databases">
        <title>Gilvimarinus algae sp. nov., isolated from the surface of Kelp.</title>
        <authorList>
            <person name="Sun Y.Y."/>
            <person name="Gong Y."/>
            <person name="Du Z.J."/>
        </authorList>
    </citation>
    <scope>NUCLEOTIDE SEQUENCE</scope>
    <source>
        <strain evidence="2">SDUM040014</strain>
    </source>
</reference>
<sequence>MKRIPALLDQTQPQPLTLPEARPIAVMEEIEIDEHKVDAESAVQLKLCDAWEAHRVSRFTLLAAREVSTGCALAFHLCLSPAADKGDLLALFSKMMHPWHIEPFTTQGIEQDPKGVIPKDIASLYQRASIGVVRLDNALIHLAERILYYICDILCATLNLGVPGQALARQLIEVTFRDLNITVHNLPSSSGKNPADPRRESRKNRKSAPEVSLRTLEEMIQARMLSANARELACLGGQTPVEALVYGLRHGWIPLHSPDVVSKRDPLLMEEWVSVHNDHQDTYCPYVVFMRSKYRNPGVIPRALVGTKVRIEYPYDDVRTLRVYTKTGQYLGELFAPKSWQRFVHGVRTKKCINKQIDKGGVTRKNPCTDYLNFVLSKRKSPTYTLELVRIAREFGLDLSVRDKKRRKTKPKRTSRPPRPQPSHTKPTDEASVQVPDWFLGLHEDEQ</sequence>
<evidence type="ECO:0000313" key="2">
    <source>
        <dbReference type="EMBL" id="MDO3382388.1"/>
    </source>
</evidence>
<dbReference type="Gene3D" id="3.30.420.10">
    <property type="entry name" value="Ribonuclease H-like superfamily/Ribonuclease H"/>
    <property type="match status" value="1"/>
</dbReference>
<accession>A0ABT8TG65</accession>
<keyword evidence="3" id="KW-1185">Reference proteome</keyword>
<evidence type="ECO:0008006" key="4">
    <source>
        <dbReference type="Google" id="ProtNLM"/>
    </source>
</evidence>
<organism evidence="2 3">
    <name type="scientific">Gilvimarinus algae</name>
    <dbReference type="NCBI Taxonomy" id="3058037"/>
    <lineage>
        <taxon>Bacteria</taxon>
        <taxon>Pseudomonadati</taxon>
        <taxon>Pseudomonadota</taxon>
        <taxon>Gammaproteobacteria</taxon>
        <taxon>Cellvibrionales</taxon>
        <taxon>Cellvibrionaceae</taxon>
        <taxon>Gilvimarinus</taxon>
    </lineage>
</organism>
<proteinExistence type="predicted"/>
<evidence type="ECO:0000256" key="1">
    <source>
        <dbReference type="SAM" id="MobiDB-lite"/>
    </source>
</evidence>
<feature type="region of interest" description="Disordered" evidence="1">
    <location>
        <begin position="402"/>
        <end position="434"/>
    </location>
</feature>
<name>A0ABT8TG65_9GAMM</name>
<protein>
    <recommendedName>
        <fullName evidence="4">Integrase catalytic domain-containing protein</fullName>
    </recommendedName>
</protein>
<evidence type="ECO:0000313" key="3">
    <source>
        <dbReference type="Proteomes" id="UP001168380"/>
    </source>
</evidence>
<gene>
    <name evidence="2" type="ORF">QWI16_09390</name>
</gene>
<feature type="region of interest" description="Disordered" evidence="1">
    <location>
        <begin position="185"/>
        <end position="210"/>
    </location>
</feature>
<dbReference type="EMBL" id="JAULRT010000052">
    <property type="protein sequence ID" value="MDO3382388.1"/>
    <property type="molecule type" value="Genomic_DNA"/>
</dbReference>
<dbReference type="InterPro" id="IPR036397">
    <property type="entry name" value="RNaseH_sf"/>
</dbReference>
<comment type="caution">
    <text evidence="2">The sequence shown here is derived from an EMBL/GenBank/DDBJ whole genome shotgun (WGS) entry which is preliminary data.</text>
</comment>
<dbReference type="RefSeq" id="WP_302712626.1">
    <property type="nucleotide sequence ID" value="NZ_JAULRT010000052.1"/>
</dbReference>
<dbReference type="Proteomes" id="UP001168380">
    <property type="component" value="Unassembled WGS sequence"/>
</dbReference>
<feature type="compositionally biased region" description="Basic residues" evidence="1">
    <location>
        <begin position="403"/>
        <end position="416"/>
    </location>
</feature>